<name>A0A1D3UQK9_TANFO</name>
<proteinExistence type="predicted"/>
<dbReference type="InterPro" id="IPR032272">
    <property type="entry name" value="DUF4834"/>
</dbReference>
<evidence type="ECO:0008006" key="4">
    <source>
        <dbReference type="Google" id="ProtNLM"/>
    </source>
</evidence>
<dbReference type="Proteomes" id="UP000182057">
    <property type="component" value="Unassembled WGS sequence"/>
</dbReference>
<dbReference type="Pfam" id="PF16118">
    <property type="entry name" value="DUF4834"/>
    <property type="match status" value="1"/>
</dbReference>
<feature type="region of interest" description="Disordered" evidence="1">
    <location>
        <begin position="37"/>
        <end position="64"/>
    </location>
</feature>
<gene>
    <name evidence="2" type="ORF">TFUB20_01749</name>
</gene>
<accession>A0A1D3UQK9</accession>
<dbReference type="RefSeq" id="WP_074449977.1">
    <property type="nucleotide sequence ID" value="NZ_FMMM01000061.1"/>
</dbReference>
<sequence>MFKILFFIVFFVILLLLLAGFSIIRTVKSFFFGPSNATHAKRHTASSSRRSDQASASRTPTRKKVIAEDEGEYVDYEEIK</sequence>
<feature type="compositionally biased region" description="Low complexity" evidence="1">
    <location>
        <begin position="45"/>
        <end position="58"/>
    </location>
</feature>
<dbReference type="EMBL" id="FMMM01000061">
    <property type="protein sequence ID" value="SCQ22546.1"/>
    <property type="molecule type" value="Genomic_DNA"/>
</dbReference>
<evidence type="ECO:0000313" key="3">
    <source>
        <dbReference type="Proteomes" id="UP000182057"/>
    </source>
</evidence>
<dbReference type="AlphaFoldDB" id="A0A1D3UQK9"/>
<reference evidence="2 3" key="1">
    <citation type="submission" date="2016-09" db="EMBL/GenBank/DDBJ databases">
        <authorList>
            <person name="Capua I."/>
            <person name="De Benedictis P."/>
            <person name="Joannis T."/>
            <person name="Lombin L.H."/>
            <person name="Cattoli G."/>
        </authorList>
    </citation>
    <scope>NUCLEOTIDE SEQUENCE [LARGE SCALE GENOMIC DNA]</scope>
    <source>
        <strain evidence="2 3">UB20</strain>
    </source>
</reference>
<protein>
    <recommendedName>
        <fullName evidence="4">DUF4834 family protein</fullName>
    </recommendedName>
</protein>
<organism evidence="2 3">
    <name type="scientific">Tannerella forsythia</name>
    <name type="common">Bacteroides forsythus</name>
    <dbReference type="NCBI Taxonomy" id="28112"/>
    <lineage>
        <taxon>Bacteria</taxon>
        <taxon>Pseudomonadati</taxon>
        <taxon>Bacteroidota</taxon>
        <taxon>Bacteroidia</taxon>
        <taxon>Bacteroidales</taxon>
        <taxon>Tannerellaceae</taxon>
        <taxon>Tannerella</taxon>
    </lineage>
</organism>
<evidence type="ECO:0000256" key="1">
    <source>
        <dbReference type="SAM" id="MobiDB-lite"/>
    </source>
</evidence>
<evidence type="ECO:0000313" key="2">
    <source>
        <dbReference type="EMBL" id="SCQ22546.1"/>
    </source>
</evidence>